<dbReference type="AlphaFoldDB" id="A0A5D4K6M3"/>
<dbReference type="InterPro" id="IPR029064">
    <property type="entry name" value="Ribosomal_eL30-like_sf"/>
</dbReference>
<reference evidence="4 5" key="1">
    <citation type="submission" date="2019-08" db="EMBL/GenBank/DDBJ databases">
        <title>Bacillus genomes from the desert of Cuatro Cienegas, Coahuila.</title>
        <authorList>
            <person name="Olmedo-Alvarez G."/>
        </authorList>
    </citation>
    <scope>NUCLEOTIDE SEQUENCE [LARGE SCALE GENOMIC DNA]</scope>
    <source>
        <strain evidence="4 5">CH40_1T</strain>
    </source>
</reference>
<keyword evidence="4" id="KW-0689">Ribosomal protein</keyword>
<dbReference type="Proteomes" id="UP000323317">
    <property type="component" value="Unassembled WGS sequence"/>
</dbReference>
<dbReference type="RefSeq" id="WP_148948534.1">
    <property type="nucleotide sequence ID" value="NZ_JBNIKK010000023.1"/>
</dbReference>
<sequence>MSYEKVSQASEIIVGTKQTVKALKNGLVTQLVVADDADHKVTSKVIQAANEMDVPVARVDSMRKLGKSCGIEVGAAAVAIIK</sequence>
<dbReference type="HAMAP" id="MF_00574">
    <property type="entry name" value="Ribosomal_eL8_Bact"/>
    <property type="match status" value="1"/>
</dbReference>
<dbReference type="GO" id="GO:0003723">
    <property type="term" value="F:RNA binding"/>
    <property type="evidence" value="ECO:0007669"/>
    <property type="project" value="UniProtKB-UniRule"/>
</dbReference>
<keyword evidence="1 2" id="KW-0694">RNA-binding</keyword>
<feature type="domain" description="Ribosomal protein eL8/eL30/eS12/Gadd45" evidence="3">
    <location>
        <begin position="5"/>
        <end position="81"/>
    </location>
</feature>
<gene>
    <name evidence="4" type="ORF">FZC79_20200</name>
</gene>
<name>A0A5D4K6M3_9BACI</name>
<accession>A0A5D4K6M3</accession>
<dbReference type="InterPro" id="IPR023460">
    <property type="entry name" value="RNA_bf_YbxF-like"/>
</dbReference>
<comment type="caution">
    <text evidence="4">The sequence shown here is derived from an EMBL/GenBank/DDBJ whole genome shotgun (WGS) entry which is preliminary data.</text>
</comment>
<dbReference type="EMBL" id="VTEH01000022">
    <property type="protein sequence ID" value="TYR73057.1"/>
    <property type="molecule type" value="Genomic_DNA"/>
</dbReference>
<evidence type="ECO:0000313" key="5">
    <source>
        <dbReference type="Proteomes" id="UP000323317"/>
    </source>
</evidence>
<organism evidence="4 5">
    <name type="scientific">Rossellomorea vietnamensis</name>
    <dbReference type="NCBI Taxonomy" id="218284"/>
    <lineage>
        <taxon>Bacteria</taxon>
        <taxon>Bacillati</taxon>
        <taxon>Bacillota</taxon>
        <taxon>Bacilli</taxon>
        <taxon>Bacillales</taxon>
        <taxon>Bacillaceae</taxon>
        <taxon>Rossellomorea</taxon>
    </lineage>
</organism>
<protein>
    <recommendedName>
        <fullName evidence="2">RNA-binding protein FZC79_20200</fullName>
    </recommendedName>
    <alternativeName>
        <fullName evidence="2">Ribosomal protein eL8-like</fullName>
    </alternativeName>
</protein>
<keyword evidence="4" id="KW-0687">Ribonucleoprotein</keyword>
<dbReference type="SUPFAM" id="SSF55315">
    <property type="entry name" value="L30e-like"/>
    <property type="match status" value="1"/>
</dbReference>
<dbReference type="Gene3D" id="3.30.1330.30">
    <property type="match status" value="1"/>
</dbReference>
<dbReference type="Pfam" id="PF01248">
    <property type="entry name" value="Ribosomal_L7Ae"/>
    <property type="match status" value="1"/>
</dbReference>
<dbReference type="InterPro" id="IPR004038">
    <property type="entry name" value="Ribosomal_eL8/eL30/eS12/Gad45"/>
</dbReference>
<evidence type="ECO:0000259" key="3">
    <source>
        <dbReference type="Pfam" id="PF01248"/>
    </source>
</evidence>
<evidence type="ECO:0000256" key="2">
    <source>
        <dbReference type="HAMAP-Rule" id="MF_00574"/>
    </source>
</evidence>
<evidence type="ECO:0000256" key="1">
    <source>
        <dbReference type="ARBA" id="ARBA00022884"/>
    </source>
</evidence>
<dbReference type="NCBIfam" id="NF010125">
    <property type="entry name" value="PRK13602.1"/>
    <property type="match status" value="1"/>
</dbReference>
<evidence type="ECO:0000313" key="4">
    <source>
        <dbReference type="EMBL" id="TYR73057.1"/>
    </source>
</evidence>
<dbReference type="GO" id="GO:0005840">
    <property type="term" value="C:ribosome"/>
    <property type="evidence" value="ECO:0007669"/>
    <property type="project" value="UniProtKB-KW"/>
</dbReference>
<comment type="similarity">
    <text evidence="2">Belongs to the eukaryotic ribosomal protein eL8 family.</text>
</comment>
<proteinExistence type="inferred from homology"/>